<dbReference type="PROSITE" id="PS51620">
    <property type="entry name" value="SAM_TRM61"/>
    <property type="match status" value="1"/>
</dbReference>
<proteinExistence type="predicted"/>
<dbReference type="PANTHER" id="PTHR12133:SF1">
    <property type="entry name" value="TRNA (ADENINE(58)-N(1))-METHYLTRANSFERASE, MITOCHONDRIAL"/>
    <property type="match status" value="1"/>
</dbReference>
<keyword evidence="4" id="KW-0819">tRNA processing</keyword>
<evidence type="ECO:0000259" key="5">
    <source>
        <dbReference type="Pfam" id="PF08704"/>
    </source>
</evidence>
<evidence type="ECO:0000256" key="1">
    <source>
        <dbReference type="ARBA" id="ARBA00022603"/>
    </source>
</evidence>
<dbReference type="InterPro" id="IPR049470">
    <property type="entry name" value="TRM61_C"/>
</dbReference>
<sequence length="246" mass="27351">MSNWSLLIVDGSAHLVDLDSKVIEIAGFGRFPGDILKEYDFDTEFEIFGKKGKIVKGVQSDLQSNLKRGPQIISPKDIAWIIYKSGLSTGDTVVEAGSGSAALTLALAQSVAPKGKVITFETNSRHFKIAKRNIDMSPWSNLVEIRNDELNGQIEPIETSSVILDLPNPWEFVQWAQSSLRIGGFMISYLPTVNQVQNLLKSLDEWKEVEAIEVIQRTWQSKPDALRPHSNMLGHTGFIVSARWNG</sequence>
<dbReference type="CDD" id="cd02440">
    <property type="entry name" value="AdoMet_MTases"/>
    <property type="match status" value="1"/>
</dbReference>
<dbReference type="EMBL" id="UINC01037400">
    <property type="protein sequence ID" value="SVB32830.1"/>
    <property type="molecule type" value="Genomic_DNA"/>
</dbReference>
<protein>
    <recommendedName>
        <fullName evidence="5">tRNA (adenine(58)-N(1))-methyltransferase catalytic subunit TRM61 C-terminal domain-containing protein</fullName>
    </recommendedName>
</protein>
<dbReference type="SUPFAM" id="SSF53335">
    <property type="entry name" value="S-adenosyl-L-methionine-dependent methyltransferases"/>
    <property type="match status" value="1"/>
</dbReference>
<dbReference type="GO" id="GO:0031515">
    <property type="term" value="C:tRNA (m1A) methyltransferase complex"/>
    <property type="evidence" value="ECO:0007669"/>
    <property type="project" value="InterPro"/>
</dbReference>
<evidence type="ECO:0000256" key="3">
    <source>
        <dbReference type="ARBA" id="ARBA00022691"/>
    </source>
</evidence>
<dbReference type="GO" id="GO:0030488">
    <property type="term" value="P:tRNA methylation"/>
    <property type="evidence" value="ECO:0007669"/>
    <property type="project" value="InterPro"/>
</dbReference>
<keyword evidence="2" id="KW-0808">Transferase</keyword>
<dbReference type="PANTHER" id="PTHR12133">
    <property type="entry name" value="TRNA (ADENINE(58)-N(1))-METHYLTRANSFERASE"/>
    <property type="match status" value="1"/>
</dbReference>
<evidence type="ECO:0000256" key="4">
    <source>
        <dbReference type="ARBA" id="ARBA00022694"/>
    </source>
</evidence>
<name>A0A382D330_9ZZZZ</name>
<reference evidence="6" key="1">
    <citation type="submission" date="2018-05" db="EMBL/GenBank/DDBJ databases">
        <authorList>
            <person name="Lanie J.A."/>
            <person name="Ng W.-L."/>
            <person name="Kazmierczak K.M."/>
            <person name="Andrzejewski T.M."/>
            <person name="Davidsen T.M."/>
            <person name="Wayne K.J."/>
            <person name="Tettelin H."/>
            <person name="Glass J.I."/>
            <person name="Rusch D."/>
            <person name="Podicherti R."/>
            <person name="Tsui H.-C.T."/>
            <person name="Winkler M.E."/>
        </authorList>
    </citation>
    <scope>NUCLEOTIDE SEQUENCE</scope>
</reference>
<evidence type="ECO:0000313" key="6">
    <source>
        <dbReference type="EMBL" id="SVB32830.1"/>
    </source>
</evidence>
<evidence type="ECO:0000256" key="2">
    <source>
        <dbReference type="ARBA" id="ARBA00022679"/>
    </source>
</evidence>
<organism evidence="6">
    <name type="scientific">marine metagenome</name>
    <dbReference type="NCBI Taxonomy" id="408172"/>
    <lineage>
        <taxon>unclassified sequences</taxon>
        <taxon>metagenomes</taxon>
        <taxon>ecological metagenomes</taxon>
    </lineage>
</organism>
<dbReference type="InterPro" id="IPR014816">
    <property type="entry name" value="tRNA_MeTrfase_Gcd14"/>
</dbReference>
<accession>A0A382D330</accession>
<gene>
    <name evidence="6" type="ORF">METZ01_LOCUS185684</name>
</gene>
<dbReference type="AlphaFoldDB" id="A0A382D330"/>
<keyword evidence="1" id="KW-0489">Methyltransferase</keyword>
<feature type="domain" description="tRNA (adenine(58)-N(1))-methyltransferase catalytic subunit TRM61 C-terminal" evidence="5">
    <location>
        <begin position="65"/>
        <end position="226"/>
    </location>
</feature>
<keyword evidence="3" id="KW-0949">S-adenosyl-L-methionine</keyword>
<dbReference type="InterPro" id="IPR029063">
    <property type="entry name" value="SAM-dependent_MTases_sf"/>
</dbReference>
<dbReference type="Gene3D" id="3.40.50.150">
    <property type="entry name" value="Vaccinia Virus protein VP39"/>
    <property type="match status" value="1"/>
</dbReference>
<dbReference type="Pfam" id="PF08704">
    <property type="entry name" value="GCD14"/>
    <property type="match status" value="1"/>
</dbReference>
<dbReference type="GO" id="GO:0160107">
    <property type="term" value="F:tRNA (adenine(58)-N1)-methyltransferase activity"/>
    <property type="evidence" value="ECO:0007669"/>
    <property type="project" value="InterPro"/>
</dbReference>